<dbReference type="CDD" id="cd07346">
    <property type="entry name" value="ABC_6TM_exporters"/>
    <property type="match status" value="1"/>
</dbReference>
<keyword evidence="5 7" id="KW-1133">Transmembrane helix</keyword>
<evidence type="ECO:0000259" key="9">
    <source>
        <dbReference type="PROSITE" id="PS50929"/>
    </source>
</evidence>
<dbReference type="InterPro" id="IPR011527">
    <property type="entry name" value="ABC1_TM_dom"/>
</dbReference>
<evidence type="ECO:0000313" key="11">
    <source>
        <dbReference type="Proteomes" id="UP000284794"/>
    </source>
</evidence>
<organism evidence="10 11">
    <name type="scientific">Lachnospira eligens</name>
    <dbReference type="NCBI Taxonomy" id="39485"/>
    <lineage>
        <taxon>Bacteria</taxon>
        <taxon>Bacillati</taxon>
        <taxon>Bacillota</taxon>
        <taxon>Clostridia</taxon>
        <taxon>Lachnospirales</taxon>
        <taxon>Lachnospiraceae</taxon>
        <taxon>Lachnospira</taxon>
    </lineage>
</organism>
<comment type="subcellular location">
    <subcellularLocation>
        <location evidence="1">Cell membrane</location>
        <topology evidence="1">Multi-pass membrane protein</topology>
    </subcellularLocation>
</comment>
<feature type="domain" description="ABC transporter" evidence="8">
    <location>
        <begin position="356"/>
        <end position="568"/>
    </location>
</feature>
<keyword evidence="4 10" id="KW-0067">ATP-binding</keyword>
<keyword evidence="3" id="KW-0547">Nucleotide-binding</keyword>
<dbReference type="PROSITE" id="PS00211">
    <property type="entry name" value="ABC_TRANSPORTER_1"/>
    <property type="match status" value="1"/>
</dbReference>
<dbReference type="PROSITE" id="PS50893">
    <property type="entry name" value="ABC_TRANSPORTER_2"/>
    <property type="match status" value="1"/>
</dbReference>
<sequence>MPLLAHFTQVILAYSIYKGVENVYMGKLLKYSKKYWIQITLASVSSVTASVSTVMIIDILKQIIDQIAGGTLKQTIHFIVIKMLIVICTGIVSNYMVVAMTGFVGAGLLQDLRNDAVNALMKASPEYINKCNYGDMMERITEDIEGLAGFMSGYFKDCLYVPVITIVYSVYLFLMNPPLAAICLMPLAIIVPINIKLLKPIKLRQHQYARELGQTNNNIEEAFAGVEVIKSYNLQKCMMNRYENALYKTFVTSDKTDLAQYNLEPLSRAIQEIPLALAICVGGVFVFRNVITIGVLIAYMSIIKKLIDPLSYTYQLVVRFQTALVSVSRVFEIIEIQPEKTDYEGKCVEKEGNLLISFENVSFAYEDENVLHNVSFSVKPDERIAFVGESGSGKSTILKLISRQFATDKIALVSQETTLFPLSVADNVRVGNPQASHDDIVRALGMAGCETFIKQLPEGIETVLTENGGNLSGGQRQRISIARAIVKDAELLLFDEPTSALDYQTEINICKTIDEISKDRTVITVAHRLNTIRDYDRIYVLDKGEIVEQGTHAELMTMHGKYAHMYEEFINKEMRDRV</sequence>
<evidence type="ECO:0000313" key="10">
    <source>
        <dbReference type="EMBL" id="RHD08239.1"/>
    </source>
</evidence>
<dbReference type="SUPFAM" id="SSF52540">
    <property type="entry name" value="P-loop containing nucleoside triphosphate hydrolases"/>
    <property type="match status" value="1"/>
</dbReference>
<dbReference type="PANTHER" id="PTHR43394:SF1">
    <property type="entry name" value="ATP-BINDING CASSETTE SUB-FAMILY B MEMBER 10, MITOCHONDRIAL"/>
    <property type="match status" value="1"/>
</dbReference>
<dbReference type="Proteomes" id="UP000284794">
    <property type="component" value="Unassembled WGS sequence"/>
</dbReference>
<dbReference type="EMBL" id="QSIS01000009">
    <property type="protein sequence ID" value="RHD08239.1"/>
    <property type="molecule type" value="Genomic_DNA"/>
</dbReference>
<evidence type="ECO:0000256" key="4">
    <source>
        <dbReference type="ARBA" id="ARBA00022840"/>
    </source>
</evidence>
<proteinExistence type="predicted"/>
<protein>
    <submittedName>
        <fullName evidence="10">ABC transporter ATP-binding protein</fullName>
    </submittedName>
</protein>
<dbReference type="PANTHER" id="PTHR43394">
    <property type="entry name" value="ATP-DEPENDENT PERMEASE MDL1, MITOCHONDRIAL"/>
    <property type="match status" value="1"/>
</dbReference>
<comment type="caution">
    <text evidence="10">The sequence shown here is derived from an EMBL/GenBank/DDBJ whole genome shotgun (WGS) entry which is preliminary data.</text>
</comment>
<dbReference type="Pfam" id="PF00005">
    <property type="entry name" value="ABC_tran"/>
    <property type="match status" value="1"/>
</dbReference>
<dbReference type="SMART" id="SM00382">
    <property type="entry name" value="AAA"/>
    <property type="match status" value="1"/>
</dbReference>
<dbReference type="InterPro" id="IPR036640">
    <property type="entry name" value="ABC1_TM_sf"/>
</dbReference>
<dbReference type="PROSITE" id="PS50929">
    <property type="entry name" value="ABC_TM1F"/>
    <property type="match status" value="1"/>
</dbReference>
<dbReference type="AlphaFoldDB" id="A0A414DC79"/>
<evidence type="ECO:0000256" key="7">
    <source>
        <dbReference type="SAM" id="Phobius"/>
    </source>
</evidence>
<dbReference type="SUPFAM" id="SSF90123">
    <property type="entry name" value="ABC transporter transmembrane region"/>
    <property type="match status" value="1"/>
</dbReference>
<dbReference type="GO" id="GO:0015421">
    <property type="term" value="F:ABC-type oligopeptide transporter activity"/>
    <property type="evidence" value="ECO:0007669"/>
    <property type="project" value="TreeGrafter"/>
</dbReference>
<dbReference type="GO" id="GO:0005886">
    <property type="term" value="C:plasma membrane"/>
    <property type="evidence" value="ECO:0007669"/>
    <property type="project" value="UniProtKB-SubCell"/>
</dbReference>
<dbReference type="Gene3D" id="3.40.50.300">
    <property type="entry name" value="P-loop containing nucleotide triphosphate hydrolases"/>
    <property type="match status" value="1"/>
</dbReference>
<dbReference type="InterPro" id="IPR003593">
    <property type="entry name" value="AAA+_ATPase"/>
</dbReference>
<feature type="transmembrane region" description="Helical" evidence="7">
    <location>
        <begin position="78"/>
        <end position="104"/>
    </location>
</feature>
<dbReference type="Gene3D" id="1.20.1560.10">
    <property type="entry name" value="ABC transporter type 1, transmembrane domain"/>
    <property type="match status" value="1"/>
</dbReference>
<dbReference type="InterPro" id="IPR027417">
    <property type="entry name" value="P-loop_NTPase"/>
</dbReference>
<evidence type="ECO:0000256" key="2">
    <source>
        <dbReference type="ARBA" id="ARBA00022692"/>
    </source>
</evidence>
<dbReference type="InterPro" id="IPR017871">
    <property type="entry name" value="ABC_transporter-like_CS"/>
</dbReference>
<dbReference type="InterPro" id="IPR039421">
    <property type="entry name" value="Type_1_exporter"/>
</dbReference>
<dbReference type="GO" id="GO:0005524">
    <property type="term" value="F:ATP binding"/>
    <property type="evidence" value="ECO:0007669"/>
    <property type="project" value="UniProtKB-KW"/>
</dbReference>
<keyword evidence="6 7" id="KW-0472">Membrane</keyword>
<feature type="domain" description="ABC transmembrane type-1" evidence="9">
    <location>
        <begin position="41"/>
        <end position="322"/>
    </location>
</feature>
<accession>A0A414DC79</accession>
<dbReference type="GO" id="GO:0090374">
    <property type="term" value="P:oligopeptide export from mitochondrion"/>
    <property type="evidence" value="ECO:0007669"/>
    <property type="project" value="TreeGrafter"/>
</dbReference>
<feature type="transmembrane region" description="Helical" evidence="7">
    <location>
        <begin position="179"/>
        <end position="198"/>
    </location>
</feature>
<evidence type="ECO:0000259" key="8">
    <source>
        <dbReference type="PROSITE" id="PS50893"/>
    </source>
</evidence>
<feature type="transmembrane region" description="Helical" evidence="7">
    <location>
        <begin position="35"/>
        <end position="57"/>
    </location>
</feature>
<keyword evidence="2 7" id="KW-0812">Transmembrane</keyword>
<evidence type="ECO:0000256" key="1">
    <source>
        <dbReference type="ARBA" id="ARBA00004651"/>
    </source>
</evidence>
<dbReference type="Pfam" id="PF00664">
    <property type="entry name" value="ABC_membrane"/>
    <property type="match status" value="1"/>
</dbReference>
<evidence type="ECO:0000256" key="6">
    <source>
        <dbReference type="ARBA" id="ARBA00023136"/>
    </source>
</evidence>
<feature type="transmembrane region" description="Helical" evidence="7">
    <location>
        <begin position="275"/>
        <end position="302"/>
    </location>
</feature>
<evidence type="ECO:0000256" key="3">
    <source>
        <dbReference type="ARBA" id="ARBA00022741"/>
    </source>
</evidence>
<reference evidence="10 11" key="1">
    <citation type="submission" date="2018-08" db="EMBL/GenBank/DDBJ databases">
        <title>A genome reference for cultivated species of the human gut microbiota.</title>
        <authorList>
            <person name="Zou Y."/>
            <person name="Xue W."/>
            <person name="Luo G."/>
        </authorList>
    </citation>
    <scope>NUCLEOTIDE SEQUENCE [LARGE SCALE GENOMIC DNA]</scope>
    <source>
        <strain evidence="10 11">AM32-2AC</strain>
    </source>
</reference>
<name>A0A414DC79_9FIRM</name>
<gene>
    <name evidence="10" type="ORF">DW811_08120</name>
</gene>
<dbReference type="InterPro" id="IPR003439">
    <property type="entry name" value="ABC_transporter-like_ATP-bd"/>
</dbReference>
<evidence type="ECO:0000256" key="5">
    <source>
        <dbReference type="ARBA" id="ARBA00022989"/>
    </source>
</evidence>
<dbReference type="GO" id="GO:0016887">
    <property type="term" value="F:ATP hydrolysis activity"/>
    <property type="evidence" value="ECO:0007669"/>
    <property type="project" value="InterPro"/>
</dbReference>